<organism evidence="1">
    <name type="scientific">Siphoviridae sp. ct8aS59</name>
    <dbReference type="NCBI Taxonomy" id="2825365"/>
    <lineage>
        <taxon>Viruses</taxon>
        <taxon>Duplodnaviria</taxon>
        <taxon>Heunggongvirae</taxon>
        <taxon>Uroviricota</taxon>
        <taxon>Caudoviricetes</taxon>
    </lineage>
</organism>
<accession>A0A8S5TSV1</accession>
<protein>
    <submittedName>
        <fullName evidence="1">Uncharacterized protein</fullName>
    </submittedName>
</protein>
<proteinExistence type="predicted"/>
<name>A0A8S5TSV1_9CAUD</name>
<evidence type="ECO:0000313" key="1">
    <source>
        <dbReference type="EMBL" id="DAF85292.1"/>
    </source>
</evidence>
<dbReference type="EMBL" id="BK015922">
    <property type="protein sequence ID" value="DAF85292.1"/>
    <property type="molecule type" value="Genomic_DNA"/>
</dbReference>
<sequence length="43" mass="5205">MWAEIKDGETFTATEDGLFLPFWYWQKVYDYIVNTQAAQEIRE</sequence>
<reference evidence="1" key="1">
    <citation type="journal article" date="2021" name="Proc. Natl. Acad. Sci. U.S.A.">
        <title>A Catalog of Tens of Thousands of Viruses from Human Metagenomes Reveals Hidden Associations with Chronic Diseases.</title>
        <authorList>
            <person name="Tisza M.J."/>
            <person name="Buck C.B."/>
        </authorList>
    </citation>
    <scope>NUCLEOTIDE SEQUENCE</scope>
    <source>
        <strain evidence="1">Ct8aS59</strain>
    </source>
</reference>